<name>A0ABT3XPC1_9FLAO</name>
<dbReference type="Proteomes" id="UP001073122">
    <property type="component" value="Unassembled WGS sequence"/>
</dbReference>
<evidence type="ECO:0000313" key="1">
    <source>
        <dbReference type="EMBL" id="MCX8523990.1"/>
    </source>
</evidence>
<keyword evidence="2" id="KW-1185">Reference proteome</keyword>
<gene>
    <name evidence="1" type="ORF">OF897_08645</name>
</gene>
<evidence type="ECO:0008006" key="3">
    <source>
        <dbReference type="Google" id="ProtNLM"/>
    </source>
</evidence>
<dbReference type="EMBL" id="JAOVZW010000009">
    <property type="protein sequence ID" value="MCX8523990.1"/>
    <property type="molecule type" value="Genomic_DNA"/>
</dbReference>
<evidence type="ECO:0000313" key="2">
    <source>
        <dbReference type="Proteomes" id="UP001073122"/>
    </source>
</evidence>
<proteinExistence type="predicted"/>
<comment type="caution">
    <text evidence="1">The sequence shown here is derived from an EMBL/GenBank/DDBJ whole genome shotgun (WGS) entry which is preliminary data.</text>
</comment>
<dbReference type="RefSeq" id="WP_267265298.1">
    <property type="nucleotide sequence ID" value="NZ_JAOVZW010000009.1"/>
</dbReference>
<sequence length="266" mass="30878">MDRRKFLRKTSSGALAAALLPLLSFKESSLSKKDQYTVRELYKKNDKEWLISIIIIPDILIQFKESGDENKEVVIESFDETSIPSYYKILALTEKTVDGKNLHFLSCRLQNDKTTSENYNFAKELFGKQVEIEIHDKCHAVIRNEKMDLKINLGFEKTSESQCFLTSACVFHKNLPDDCYELTTLRALRENVMKPHSEYQKLISEYNIIAPQMLVKINKASNKNEILDYIYSHLVLPSISLIESGKNEEAIEYYGNFVNEMKYLYL</sequence>
<reference evidence="1" key="1">
    <citation type="submission" date="2022-10" db="EMBL/GenBank/DDBJ databases">
        <title>Chryseobacterium sp. nov., a novel bacterial species.</title>
        <authorList>
            <person name="Cao Y."/>
        </authorList>
    </citation>
    <scope>NUCLEOTIDE SEQUENCE</scope>
    <source>
        <strain evidence="1">CCTCC AB2015118</strain>
    </source>
</reference>
<accession>A0ABT3XPC1</accession>
<protein>
    <recommendedName>
        <fullName evidence="3">Twin-arginine translocation signal domain-containing protein</fullName>
    </recommendedName>
</protein>
<organism evidence="1 2">
    <name type="scientific">Chryseobacterium formosus</name>
    <dbReference type="NCBI Taxonomy" id="1537363"/>
    <lineage>
        <taxon>Bacteria</taxon>
        <taxon>Pseudomonadati</taxon>
        <taxon>Bacteroidota</taxon>
        <taxon>Flavobacteriia</taxon>
        <taxon>Flavobacteriales</taxon>
        <taxon>Weeksellaceae</taxon>
        <taxon>Chryseobacterium group</taxon>
        <taxon>Chryseobacterium</taxon>
    </lineage>
</organism>